<organism evidence="2 3">
    <name type="scientific">Candidatus Gallitreponema excrementavium</name>
    <dbReference type="NCBI Taxonomy" id="2840840"/>
    <lineage>
        <taxon>Bacteria</taxon>
        <taxon>Pseudomonadati</taxon>
        <taxon>Spirochaetota</taxon>
        <taxon>Spirochaetia</taxon>
        <taxon>Spirochaetales</taxon>
        <taxon>Candidatus Gallitreponema</taxon>
    </lineage>
</organism>
<evidence type="ECO:0000313" key="3">
    <source>
        <dbReference type="Proteomes" id="UP000823638"/>
    </source>
</evidence>
<comment type="caution">
    <text evidence="2">The sequence shown here is derived from an EMBL/GenBank/DDBJ whole genome shotgun (WGS) entry which is preliminary data.</text>
</comment>
<dbReference type="CDD" id="cd00371">
    <property type="entry name" value="HMA"/>
    <property type="match status" value="1"/>
</dbReference>
<name>A0A9D9HNB1_9SPIR</name>
<evidence type="ECO:0000259" key="1">
    <source>
        <dbReference type="PROSITE" id="PS50846"/>
    </source>
</evidence>
<gene>
    <name evidence="2" type="ORF">IAA81_02790</name>
</gene>
<reference evidence="2" key="2">
    <citation type="journal article" date="2021" name="PeerJ">
        <title>Extensive microbial diversity within the chicken gut microbiome revealed by metagenomics and culture.</title>
        <authorList>
            <person name="Gilroy R."/>
            <person name="Ravi A."/>
            <person name="Getino M."/>
            <person name="Pursley I."/>
            <person name="Horton D.L."/>
            <person name="Alikhan N.F."/>
            <person name="Baker D."/>
            <person name="Gharbi K."/>
            <person name="Hall N."/>
            <person name="Watson M."/>
            <person name="Adriaenssens E.M."/>
            <person name="Foster-Nyarko E."/>
            <person name="Jarju S."/>
            <person name="Secka A."/>
            <person name="Antonio M."/>
            <person name="Oren A."/>
            <person name="Chaudhuri R.R."/>
            <person name="La Ragione R."/>
            <person name="Hildebrand F."/>
            <person name="Pallen M.J."/>
        </authorList>
    </citation>
    <scope>NUCLEOTIDE SEQUENCE</scope>
    <source>
        <strain evidence="2">10532</strain>
    </source>
</reference>
<dbReference type="InterPro" id="IPR006121">
    <property type="entry name" value="HMA_dom"/>
</dbReference>
<dbReference type="PROSITE" id="PS50846">
    <property type="entry name" value="HMA_2"/>
    <property type="match status" value="1"/>
</dbReference>
<dbReference type="InterPro" id="IPR036163">
    <property type="entry name" value="HMA_dom_sf"/>
</dbReference>
<sequence>MVAEIKMDGIDCANCCAKMEEGIRNLPGVINAEISFMTQVLHLECDEGDLPELKKKIKKLCSKIEPGCFLDF</sequence>
<dbReference type="SUPFAM" id="SSF55008">
    <property type="entry name" value="HMA, heavy metal-associated domain"/>
    <property type="match status" value="1"/>
</dbReference>
<dbReference type="Pfam" id="PF00403">
    <property type="entry name" value="HMA"/>
    <property type="match status" value="1"/>
</dbReference>
<dbReference type="Gene3D" id="3.30.70.100">
    <property type="match status" value="1"/>
</dbReference>
<proteinExistence type="predicted"/>
<feature type="domain" description="HMA" evidence="1">
    <location>
        <begin position="1"/>
        <end position="65"/>
    </location>
</feature>
<dbReference type="GO" id="GO:0046872">
    <property type="term" value="F:metal ion binding"/>
    <property type="evidence" value="ECO:0007669"/>
    <property type="project" value="InterPro"/>
</dbReference>
<protein>
    <submittedName>
        <fullName evidence="2">Heavy-metal-associated domain-containing protein</fullName>
    </submittedName>
</protein>
<dbReference type="AlphaFoldDB" id="A0A9D9HNB1"/>
<reference evidence="2" key="1">
    <citation type="submission" date="2020-10" db="EMBL/GenBank/DDBJ databases">
        <authorList>
            <person name="Gilroy R."/>
        </authorList>
    </citation>
    <scope>NUCLEOTIDE SEQUENCE</scope>
    <source>
        <strain evidence="2">10532</strain>
    </source>
</reference>
<dbReference type="Proteomes" id="UP000823638">
    <property type="component" value="Unassembled WGS sequence"/>
</dbReference>
<evidence type="ECO:0000313" key="2">
    <source>
        <dbReference type="EMBL" id="MBO8457139.1"/>
    </source>
</evidence>
<dbReference type="EMBL" id="JADIMM010000033">
    <property type="protein sequence ID" value="MBO8457139.1"/>
    <property type="molecule type" value="Genomic_DNA"/>
</dbReference>
<accession>A0A9D9HNB1</accession>